<name>A0A9W9TR05_PENCI</name>
<dbReference type="Proteomes" id="UP001147733">
    <property type="component" value="Unassembled WGS sequence"/>
</dbReference>
<dbReference type="GeneID" id="81383005"/>
<evidence type="ECO:0000313" key="4">
    <source>
        <dbReference type="EMBL" id="KAJ5235750.1"/>
    </source>
</evidence>
<dbReference type="Gene3D" id="3.40.50.720">
    <property type="entry name" value="NAD(P)-binding Rossmann-like Domain"/>
    <property type="match status" value="1"/>
</dbReference>
<evidence type="ECO:0000256" key="3">
    <source>
        <dbReference type="ARBA" id="ARBA00023002"/>
    </source>
</evidence>
<evidence type="ECO:0000256" key="2">
    <source>
        <dbReference type="ARBA" id="ARBA00022857"/>
    </source>
</evidence>
<proteinExistence type="inferred from homology"/>
<organism evidence="4 5">
    <name type="scientific">Penicillium citrinum</name>
    <dbReference type="NCBI Taxonomy" id="5077"/>
    <lineage>
        <taxon>Eukaryota</taxon>
        <taxon>Fungi</taxon>
        <taxon>Dikarya</taxon>
        <taxon>Ascomycota</taxon>
        <taxon>Pezizomycotina</taxon>
        <taxon>Eurotiomycetes</taxon>
        <taxon>Eurotiomycetidae</taxon>
        <taxon>Eurotiales</taxon>
        <taxon>Aspergillaceae</taxon>
        <taxon>Penicillium</taxon>
    </lineage>
</organism>
<keyword evidence="3" id="KW-0560">Oxidoreductase</keyword>
<dbReference type="Pfam" id="PF00106">
    <property type="entry name" value="adh_short"/>
    <property type="match status" value="1"/>
</dbReference>
<dbReference type="InterPro" id="IPR020904">
    <property type="entry name" value="Sc_DH/Rdtase_CS"/>
</dbReference>
<protein>
    <submittedName>
        <fullName evidence="4">Uncharacterized protein</fullName>
    </submittedName>
</protein>
<keyword evidence="5" id="KW-1185">Reference proteome</keyword>
<dbReference type="InterPro" id="IPR002347">
    <property type="entry name" value="SDR_fam"/>
</dbReference>
<gene>
    <name evidence="4" type="ORF">N7469_004918</name>
</gene>
<evidence type="ECO:0000256" key="1">
    <source>
        <dbReference type="ARBA" id="ARBA00006484"/>
    </source>
</evidence>
<dbReference type="InterPro" id="IPR036291">
    <property type="entry name" value="NAD(P)-bd_dom_sf"/>
</dbReference>
<keyword evidence="2" id="KW-0521">NADP</keyword>
<comment type="similarity">
    <text evidence="1">Belongs to the short-chain dehydrogenases/reductases (SDR) family.</text>
</comment>
<dbReference type="RefSeq" id="XP_056503250.1">
    <property type="nucleotide sequence ID" value="XM_056643838.1"/>
</dbReference>
<evidence type="ECO:0000313" key="5">
    <source>
        <dbReference type="Proteomes" id="UP001147733"/>
    </source>
</evidence>
<dbReference type="EMBL" id="JAPQKT010000003">
    <property type="protein sequence ID" value="KAJ5235750.1"/>
    <property type="molecule type" value="Genomic_DNA"/>
</dbReference>
<dbReference type="PANTHER" id="PTHR43180:SF11">
    <property type="entry name" value="NAD(P)-BINDING PROTEIN"/>
    <property type="match status" value="1"/>
</dbReference>
<reference evidence="4" key="2">
    <citation type="journal article" date="2023" name="IMA Fungus">
        <title>Comparative genomic study of the Penicillium genus elucidates a diverse pangenome and 15 lateral gene transfer events.</title>
        <authorList>
            <person name="Petersen C."/>
            <person name="Sorensen T."/>
            <person name="Nielsen M.R."/>
            <person name="Sondergaard T.E."/>
            <person name="Sorensen J.L."/>
            <person name="Fitzpatrick D.A."/>
            <person name="Frisvad J.C."/>
            <person name="Nielsen K.L."/>
        </authorList>
    </citation>
    <scope>NUCLEOTIDE SEQUENCE</scope>
    <source>
        <strain evidence="4">IBT 23319</strain>
    </source>
</reference>
<reference evidence="4" key="1">
    <citation type="submission" date="2022-11" db="EMBL/GenBank/DDBJ databases">
        <authorList>
            <person name="Petersen C."/>
        </authorList>
    </citation>
    <scope>NUCLEOTIDE SEQUENCE</scope>
    <source>
        <strain evidence="4">IBT 23319</strain>
    </source>
</reference>
<dbReference type="AlphaFoldDB" id="A0A9W9TR05"/>
<dbReference type="PRINTS" id="PR00081">
    <property type="entry name" value="GDHRDH"/>
</dbReference>
<dbReference type="GO" id="GO:0016491">
    <property type="term" value="F:oxidoreductase activity"/>
    <property type="evidence" value="ECO:0007669"/>
    <property type="project" value="UniProtKB-KW"/>
</dbReference>
<sequence>MANIKIHDDILGRIKDSVVLITGGSSGIGRATAQLCLNLGAAVIVGDLNAPDPKFENADKFSFLTVNVSDWESLRSMFDHAEQLYGRIDHVFANAGIGPTTDFLDVTLNDNGQLEPPNLRTFNINLLGPIYTTRLAAAYMSELASQRPEGTGGSIVLAASASSFQNFSAGDYTITKHGVLGMIRGMGSKLQQKNIRLNAIAPSWTSTGIVPGGLIQSLGAAVQSPEDVARSVVLLLADTARTGEIIYSWEGNYREVNKSEQGLLASAAAILENAADEERVMLELRKAQHYHK</sequence>
<dbReference type="SUPFAM" id="SSF51735">
    <property type="entry name" value="NAD(P)-binding Rossmann-fold domains"/>
    <property type="match status" value="1"/>
</dbReference>
<dbReference type="PANTHER" id="PTHR43180">
    <property type="entry name" value="3-OXOACYL-(ACYL-CARRIER-PROTEIN) REDUCTASE (AFU_ORTHOLOGUE AFUA_6G11210)"/>
    <property type="match status" value="1"/>
</dbReference>
<comment type="caution">
    <text evidence="4">The sequence shown here is derived from an EMBL/GenBank/DDBJ whole genome shotgun (WGS) entry which is preliminary data.</text>
</comment>
<dbReference type="PROSITE" id="PS00061">
    <property type="entry name" value="ADH_SHORT"/>
    <property type="match status" value="1"/>
</dbReference>
<accession>A0A9W9TR05</accession>
<dbReference type="OrthoDB" id="37659at2759"/>